<evidence type="ECO:0008006" key="3">
    <source>
        <dbReference type="Google" id="ProtNLM"/>
    </source>
</evidence>
<dbReference type="AlphaFoldDB" id="A0A1I1S275"/>
<reference evidence="1 2" key="1">
    <citation type="submission" date="2016-10" db="EMBL/GenBank/DDBJ databases">
        <authorList>
            <person name="de Groot N.N."/>
        </authorList>
    </citation>
    <scope>NUCLEOTIDE SEQUENCE [LARGE SCALE GENOMIC DNA]</scope>
    <source>
        <strain evidence="1 2">AR67</strain>
    </source>
</reference>
<dbReference type="Proteomes" id="UP000182192">
    <property type="component" value="Unassembled WGS sequence"/>
</dbReference>
<evidence type="ECO:0000313" key="2">
    <source>
        <dbReference type="Proteomes" id="UP000182192"/>
    </source>
</evidence>
<proteinExistence type="predicted"/>
<evidence type="ECO:0000313" key="1">
    <source>
        <dbReference type="EMBL" id="SFD37050.1"/>
    </source>
</evidence>
<accession>A0A1I1S275</accession>
<sequence length="137" mass="15451">MIVPIYVSSGNYEFGFPEGWNYGESGSAIYMTNQDGSASFSETVNEAAASLENISQIDYITYISQSKPDFMLTNFNNDGQKISITGEYLLNGKKINLQQYIIINNSYEYTLSFDTEEDVTSELAVTIQNVINSFKYY</sequence>
<name>A0A1I1S275_RUMAL</name>
<protein>
    <recommendedName>
        <fullName evidence="3">DUF3805 domain-containing protein</fullName>
    </recommendedName>
</protein>
<dbReference type="EMBL" id="FOKQ01000072">
    <property type="protein sequence ID" value="SFD37050.1"/>
    <property type="molecule type" value="Genomic_DNA"/>
</dbReference>
<gene>
    <name evidence="1" type="ORF">SAMN02910406_03762</name>
</gene>
<dbReference type="RefSeq" id="WP_207647018.1">
    <property type="nucleotide sequence ID" value="NZ_FOKQ01000072.1"/>
</dbReference>
<organism evidence="1 2">
    <name type="scientific">Ruminococcus albus</name>
    <dbReference type="NCBI Taxonomy" id="1264"/>
    <lineage>
        <taxon>Bacteria</taxon>
        <taxon>Bacillati</taxon>
        <taxon>Bacillota</taxon>
        <taxon>Clostridia</taxon>
        <taxon>Eubacteriales</taxon>
        <taxon>Oscillospiraceae</taxon>
        <taxon>Ruminococcus</taxon>
    </lineage>
</organism>